<keyword evidence="2" id="KW-1185">Reference proteome</keyword>
<comment type="caution">
    <text evidence="1">The sequence shown here is derived from an EMBL/GenBank/DDBJ whole genome shotgun (WGS) entry which is preliminary data.</text>
</comment>
<sequence length="169" mass="19514">VLSNLDPRHGSFDIPLVIALIIFATIIAFISFRLCVDFGWDNYKKIGADIQMQKMYKTVLIFVLFLKLGLFFVLLTAIEVIATLRATDVQTQRENYSISLSKGLYYFHLFVTIMILFLEILAYSSLRRENKPGMILYIILSTVTFVDFIIIFKASIKALDQAWYFFVVV</sequence>
<gene>
    <name evidence="1" type="ORF">RPERSI_LOCUS27039</name>
</gene>
<feature type="non-terminal residue" evidence="1">
    <location>
        <position position="169"/>
    </location>
</feature>
<name>A0ACA9S6K8_9GLOM</name>
<proteinExistence type="predicted"/>
<organism evidence="1 2">
    <name type="scientific">Racocetra persica</name>
    <dbReference type="NCBI Taxonomy" id="160502"/>
    <lineage>
        <taxon>Eukaryota</taxon>
        <taxon>Fungi</taxon>
        <taxon>Fungi incertae sedis</taxon>
        <taxon>Mucoromycota</taxon>
        <taxon>Glomeromycotina</taxon>
        <taxon>Glomeromycetes</taxon>
        <taxon>Diversisporales</taxon>
        <taxon>Gigasporaceae</taxon>
        <taxon>Racocetra</taxon>
    </lineage>
</organism>
<reference evidence="1" key="1">
    <citation type="submission" date="2021-06" db="EMBL/GenBank/DDBJ databases">
        <authorList>
            <person name="Kallberg Y."/>
            <person name="Tangrot J."/>
            <person name="Rosling A."/>
        </authorList>
    </citation>
    <scope>NUCLEOTIDE SEQUENCE</scope>
    <source>
        <strain evidence="1">MA461A</strain>
    </source>
</reference>
<evidence type="ECO:0000313" key="1">
    <source>
        <dbReference type="EMBL" id="CAG8827683.1"/>
    </source>
</evidence>
<evidence type="ECO:0000313" key="2">
    <source>
        <dbReference type="Proteomes" id="UP000789920"/>
    </source>
</evidence>
<accession>A0ACA9S6K8</accession>
<dbReference type="Proteomes" id="UP000789920">
    <property type="component" value="Unassembled WGS sequence"/>
</dbReference>
<protein>
    <submittedName>
        <fullName evidence="1">2739_t:CDS:1</fullName>
    </submittedName>
</protein>
<dbReference type="EMBL" id="CAJVQC010094247">
    <property type="protein sequence ID" value="CAG8827683.1"/>
    <property type="molecule type" value="Genomic_DNA"/>
</dbReference>
<feature type="non-terminal residue" evidence="1">
    <location>
        <position position="1"/>
    </location>
</feature>